<evidence type="ECO:0000313" key="10">
    <source>
        <dbReference type="EMBL" id="GBC97964.1"/>
    </source>
</evidence>
<dbReference type="EMBL" id="BEHT01000004">
    <property type="protein sequence ID" value="GBC97964.1"/>
    <property type="molecule type" value="Genomic_DNA"/>
</dbReference>
<dbReference type="SUPFAM" id="SSF55785">
    <property type="entry name" value="PYP-like sensor domain (PAS domain)"/>
    <property type="match status" value="2"/>
</dbReference>
<dbReference type="InterPro" id="IPR003018">
    <property type="entry name" value="GAF"/>
</dbReference>
<dbReference type="InterPro" id="IPR011006">
    <property type="entry name" value="CheY-like_superfamily"/>
</dbReference>
<gene>
    <name evidence="10" type="primary">cckA_1</name>
    <name evidence="10" type="ORF">HRbin17_00459</name>
</gene>
<dbReference type="SUPFAM" id="SSF47384">
    <property type="entry name" value="Homodimeric domain of signal transducing histidine kinase"/>
    <property type="match status" value="1"/>
</dbReference>
<feature type="domain" description="PAS" evidence="9">
    <location>
        <begin position="8"/>
        <end position="51"/>
    </location>
</feature>
<dbReference type="SMART" id="SM00387">
    <property type="entry name" value="HATPase_c"/>
    <property type="match status" value="1"/>
</dbReference>
<dbReference type="Gene3D" id="3.30.565.10">
    <property type="entry name" value="Histidine kinase-like ATPase, C-terminal domain"/>
    <property type="match status" value="1"/>
</dbReference>
<dbReference type="SMART" id="SM00091">
    <property type="entry name" value="PAS"/>
    <property type="match status" value="2"/>
</dbReference>
<dbReference type="InterPro" id="IPR003661">
    <property type="entry name" value="HisK_dim/P_dom"/>
</dbReference>
<dbReference type="PANTHER" id="PTHR43065:SF42">
    <property type="entry name" value="TWO-COMPONENT SENSOR PPRA"/>
    <property type="match status" value="1"/>
</dbReference>
<dbReference type="SUPFAM" id="SSF55874">
    <property type="entry name" value="ATPase domain of HSP90 chaperone/DNA topoisomerase II/histidine kinase"/>
    <property type="match status" value="1"/>
</dbReference>
<dbReference type="Proteomes" id="UP000236173">
    <property type="component" value="Unassembled WGS sequence"/>
</dbReference>
<dbReference type="CDD" id="cd00130">
    <property type="entry name" value="PAS"/>
    <property type="match status" value="1"/>
</dbReference>
<dbReference type="Pfam" id="PF08448">
    <property type="entry name" value="PAS_4"/>
    <property type="match status" value="1"/>
</dbReference>
<dbReference type="Pfam" id="PF00072">
    <property type="entry name" value="Response_reg"/>
    <property type="match status" value="1"/>
</dbReference>
<reference evidence="11" key="1">
    <citation type="submission" date="2017-09" db="EMBL/GenBank/DDBJ databases">
        <title>Metaegenomics of thermophilic ammonia-oxidizing enrichment culture.</title>
        <authorList>
            <person name="Kato S."/>
            <person name="Suzuki K."/>
        </authorList>
    </citation>
    <scope>NUCLEOTIDE SEQUENCE [LARGE SCALE GENOMIC DNA]</scope>
</reference>
<evidence type="ECO:0000313" key="11">
    <source>
        <dbReference type="Proteomes" id="UP000236173"/>
    </source>
</evidence>
<organism evidence="10 11">
    <name type="scientific">Candidatus Fervidibacter japonicus</name>
    <dbReference type="NCBI Taxonomy" id="2035412"/>
    <lineage>
        <taxon>Bacteria</taxon>
        <taxon>Candidatus Fervidibacterota</taxon>
        <taxon>Candidatus Fervidibacter</taxon>
    </lineage>
</organism>
<name>A0A2H5X9W6_9BACT</name>
<dbReference type="CDD" id="cd00082">
    <property type="entry name" value="HisKA"/>
    <property type="match status" value="1"/>
</dbReference>
<dbReference type="PROSITE" id="PS50109">
    <property type="entry name" value="HIS_KIN"/>
    <property type="match status" value="1"/>
</dbReference>
<dbReference type="InterPro" id="IPR005467">
    <property type="entry name" value="His_kinase_dom"/>
</dbReference>
<evidence type="ECO:0000256" key="4">
    <source>
        <dbReference type="ARBA" id="ARBA00022679"/>
    </source>
</evidence>
<proteinExistence type="predicted"/>
<dbReference type="InterPro" id="IPR000014">
    <property type="entry name" value="PAS"/>
</dbReference>
<dbReference type="PANTHER" id="PTHR43065">
    <property type="entry name" value="SENSOR HISTIDINE KINASE"/>
    <property type="match status" value="1"/>
</dbReference>
<dbReference type="Pfam" id="PF13188">
    <property type="entry name" value="PAS_8"/>
    <property type="match status" value="1"/>
</dbReference>
<keyword evidence="4" id="KW-0808">Transferase</keyword>
<dbReference type="PROSITE" id="PS50112">
    <property type="entry name" value="PAS"/>
    <property type="match status" value="1"/>
</dbReference>
<dbReference type="Gene3D" id="3.30.450.40">
    <property type="match status" value="3"/>
</dbReference>
<dbReference type="GO" id="GO:0000155">
    <property type="term" value="F:phosphorelay sensor kinase activity"/>
    <property type="evidence" value="ECO:0007669"/>
    <property type="project" value="InterPro"/>
</dbReference>
<evidence type="ECO:0000256" key="2">
    <source>
        <dbReference type="ARBA" id="ARBA00012438"/>
    </source>
</evidence>
<dbReference type="Pfam" id="PF01590">
    <property type="entry name" value="GAF"/>
    <property type="match status" value="2"/>
</dbReference>
<dbReference type="EC" id="2.7.13.3" evidence="2"/>
<dbReference type="PRINTS" id="PR00344">
    <property type="entry name" value="BCTRLSENSOR"/>
</dbReference>
<dbReference type="InterPro" id="IPR001789">
    <property type="entry name" value="Sig_transdc_resp-reg_receiver"/>
</dbReference>
<accession>A0A2H5X9W6</accession>
<comment type="catalytic activity">
    <reaction evidence="1">
        <text>ATP + protein L-histidine = ADP + protein N-phospho-L-histidine.</text>
        <dbReference type="EC" id="2.7.13.3"/>
    </reaction>
</comment>
<evidence type="ECO:0000256" key="3">
    <source>
        <dbReference type="ARBA" id="ARBA00022553"/>
    </source>
</evidence>
<feature type="modified residue" description="4-aspartylphosphate" evidence="6">
    <location>
        <position position="1084"/>
    </location>
</feature>
<dbReference type="SMART" id="SM00388">
    <property type="entry name" value="HisKA"/>
    <property type="match status" value="1"/>
</dbReference>
<dbReference type="InterPro" id="IPR035965">
    <property type="entry name" value="PAS-like_dom_sf"/>
</dbReference>
<evidence type="ECO:0000259" key="7">
    <source>
        <dbReference type="PROSITE" id="PS50109"/>
    </source>
</evidence>
<dbReference type="InterPro" id="IPR003594">
    <property type="entry name" value="HATPase_dom"/>
</dbReference>
<evidence type="ECO:0000256" key="1">
    <source>
        <dbReference type="ARBA" id="ARBA00000085"/>
    </source>
</evidence>
<feature type="domain" description="Histidine kinase" evidence="7">
    <location>
        <begin position="796"/>
        <end position="1013"/>
    </location>
</feature>
<dbReference type="SUPFAM" id="SSF52172">
    <property type="entry name" value="CheY-like"/>
    <property type="match status" value="1"/>
</dbReference>
<dbReference type="InterPro" id="IPR036097">
    <property type="entry name" value="HisK_dim/P_sf"/>
</dbReference>
<keyword evidence="3 6" id="KW-0597">Phosphoprotein</keyword>
<dbReference type="AlphaFoldDB" id="A0A2H5X9W6"/>
<dbReference type="SUPFAM" id="SSF55781">
    <property type="entry name" value="GAF domain-like"/>
    <property type="match status" value="3"/>
</dbReference>
<dbReference type="Gene3D" id="3.40.50.2300">
    <property type="match status" value="1"/>
</dbReference>
<evidence type="ECO:0000259" key="8">
    <source>
        <dbReference type="PROSITE" id="PS50110"/>
    </source>
</evidence>
<evidence type="ECO:0000256" key="6">
    <source>
        <dbReference type="PROSITE-ProRule" id="PRU00169"/>
    </source>
</evidence>
<protein>
    <recommendedName>
        <fullName evidence="2">histidine kinase</fullName>
        <ecNumber evidence="2">2.7.13.3</ecNumber>
    </recommendedName>
</protein>
<sequence length="1148" mass="126879">MGKRRPPWRGRLQRFADRAPVGFFTADADGRITAANPALAHLLGYASPTLLYGNRWDLWIADAAMGEELQRQLDTQGSVGPSFTPLRRADGTCCWASLTLWQTRDGGCEGIVAEGWCGQAGLISALLSALPVRLVVLDANGTIVAVNDAWLQFAREQGLQDLSRVGVGANYLAVCQRAAAAGDELAAQALEGLQSVLSGRLRQWQMEYPCRTPQGELWFLMFAAPLPLPSGGAVVAHFDITDRRQMEMVLRQRHDALTLRQRWLEKVLQLGKEISRTTDLTQCLHKIGESVRHGLDFDRVGIFLYDPSNDRFVGVLGVSRTGSWVESFRLMEGEAEGALRQLVAHPDGFLYITNYHATFRGVADPEMEGVTEHAAVAMWTGDTPVGVLCVDNLLTQRPMAPEQLEALRLFAGYAGIAIQNARLWQERQRYYDYAQRVLELGKEISRVTDLRACLLQIRNAVVNGLGFDRAAVWLYDEERDIFRGTYGTSRTGELTDEWSETIPREGTHTLRRVLEEPDGFVYTPNYSQQLNLPPDHAMFGVNEHVTVALWGWGKPIGVLCADNLLTQRPMAPEQLEALRLFAGYAGIAIQNARLWEEQQKRSAQLATLNRLVHVANQRLDPVSIVRIAVQELSGQLPESGLVAVVRDVAGQQWQVAAANDRGIQVLRHLGVSLGDTLTPEALPSLEDGVLVWTAEDQCPCPLGDAARFAGWAAGAIFAITFGEEPLGVLAVFCPETEYLDAGALSFLRAVSDHLAVILHNAHLFTRLQSAYEELQRTQAALLQQERLRVLGQMASGMAHEVNNALVPILAFAELLETVDHPALREAAVHTRRAVDDIVTMVRQLQAFYRPHHQQEALEPVNLNEVVQQVVEMTRPRWYDMPQREGVTIRLITALDPDLPPIAGVAAELREALTNVLFNAVDAIVAKGARSGEITIRTYRHDGVVVEVQDTGVGMDDDIKSRCLEPFFTTKGERGTGLGLAIVYGIVQRHEGRLDIESRLGQGTLVRLWLPLRVPMPAATPPVEPTVPSLRVLVIDDDARVRVILQTMLQHLGHRAVTAGSGREGLARLEEALSRGDAFDMLITDLGMPEMSGEEVIARVKRVLPHLPVIVLTGWGREQAPPTADGALGKPVRLQELRRAIAEVWRKTR</sequence>
<keyword evidence="5 10" id="KW-0418">Kinase</keyword>
<dbReference type="Gene3D" id="3.30.450.20">
    <property type="entry name" value="PAS domain"/>
    <property type="match status" value="2"/>
</dbReference>
<dbReference type="Gene3D" id="1.10.287.130">
    <property type="match status" value="1"/>
</dbReference>
<dbReference type="SMART" id="SM00065">
    <property type="entry name" value="GAF"/>
    <property type="match status" value="3"/>
</dbReference>
<dbReference type="InterPro" id="IPR013656">
    <property type="entry name" value="PAS_4"/>
</dbReference>
<dbReference type="InterPro" id="IPR036890">
    <property type="entry name" value="HATPase_C_sf"/>
</dbReference>
<dbReference type="NCBIfam" id="TIGR00229">
    <property type="entry name" value="sensory_box"/>
    <property type="match status" value="1"/>
</dbReference>
<feature type="domain" description="Response regulatory" evidence="8">
    <location>
        <begin position="1030"/>
        <end position="1144"/>
    </location>
</feature>
<dbReference type="PROSITE" id="PS50110">
    <property type="entry name" value="RESPONSE_REGULATORY"/>
    <property type="match status" value="1"/>
</dbReference>
<dbReference type="SMART" id="SM00448">
    <property type="entry name" value="REC"/>
    <property type="match status" value="1"/>
</dbReference>
<dbReference type="InterPro" id="IPR004358">
    <property type="entry name" value="Sig_transdc_His_kin-like_C"/>
</dbReference>
<evidence type="ECO:0000259" key="9">
    <source>
        <dbReference type="PROSITE" id="PS50112"/>
    </source>
</evidence>
<evidence type="ECO:0000256" key="5">
    <source>
        <dbReference type="ARBA" id="ARBA00022777"/>
    </source>
</evidence>
<dbReference type="Pfam" id="PF02518">
    <property type="entry name" value="HATPase_c"/>
    <property type="match status" value="1"/>
</dbReference>
<comment type="caution">
    <text evidence="10">The sequence shown here is derived from an EMBL/GenBank/DDBJ whole genome shotgun (WGS) entry which is preliminary data.</text>
</comment>
<dbReference type="InterPro" id="IPR029016">
    <property type="entry name" value="GAF-like_dom_sf"/>
</dbReference>